<dbReference type="Pfam" id="PF00697">
    <property type="entry name" value="PRAI"/>
    <property type="match status" value="1"/>
</dbReference>
<keyword evidence="7 10" id="KW-0822">Tryptophan biosynthesis</keyword>
<gene>
    <name evidence="10" type="primary">trpF</name>
    <name evidence="12" type="ORF">EV699_11119</name>
</gene>
<organism evidence="12 13">
    <name type="scientific">Plasticicumulans lactativorans</name>
    <dbReference type="NCBI Taxonomy" id="1133106"/>
    <lineage>
        <taxon>Bacteria</taxon>
        <taxon>Pseudomonadati</taxon>
        <taxon>Pseudomonadota</taxon>
        <taxon>Gammaproteobacteria</taxon>
        <taxon>Candidatus Competibacteraceae</taxon>
        <taxon>Plasticicumulans</taxon>
    </lineage>
</organism>
<evidence type="ECO:0000256" key="7">
    <source>
        <dbReference type="ARBA" id="ARBA00022822"/>
    </source>
</evidence>
<evidence type="ECO:0000256" key="2">
    <source>
        <dbReference type="ARBA" id="ARBA00004664"/>
    </source>
</evidence>
<evidence type="ECO:0000313" key="13">
    <source>
        <dbReference type="Proteomes" id="UP000295765"/>
    </source>
</evidence>
<dbReference type="EC" id="5.3.1.24" evidence="4 10"/>
<dbReference type="FunFam" id="3.20.20.70:FF:000075">
    <property type="entry name" value="Tryptophan biosynthesis protein TRP1"/>
    <property type="match status" value="1"/>
</dbReference>
<evidence type="ECO:0000256" key="5">
    <source>
        <dbReference type="ARBA" id="ARBA00022272"/>
    </source>
</evidence>
<comment type="caution">
    <text evidence="12">The sequence shown here is derived from an EMBL/GenBank/DDBJ whole genome shotgun (WGS) entry which is preliminary data.</text>
</comment>
<evidence type="ECO:0000256" key="8">
    <source>
        <dbReference type="ARBA" id="ARBA00023141"/>
    </source>
</evidence>
<dbReference type="SUPFAM" id="SSF51366">
    <property type="entry name" value="Ribulose-phoshate binding barrel"/>
    <property type="match status" value="1"/>
</dbReference>
<keyword evidence="13" id="KW-1185">Reference proteome</keyword>
<dbReference type="InterPro" id="IPR044643">
    <property type="entry name" value="TrpF_fam"/>
</dbReference>
<dbReference type="Proteomes" id="UP000295765">
    <property type="component" value="Unassembled WGS sequence"/>
</dbReference>
<evidence type="ECO:0000256" key="4">
    <source>
        <dbReference type="ARBA" id="ARBA00012572"/>
    </source>
</evidence>
<keyword evidence="9 10" id="KW-0413">Isomerase</keyword>
<dbReference type="InterPro" id="IPR013785">
    <property type="entry name" value="Aldolase_TIM"/>
</dbReference>
<reference evidence="12 13" key="1">
    <citation type="submission" date="2019-03" db="EMBL/GenBank/DDBJ databases">
        <title>Genomic Encyclopedia of Type Strains, Phase IV (KMG-IV): sequencing the most valuable type-strain genomes for metagenomic binning, comparative biology and taxonomic classification.</title>
        <authorList>
            <person name="Goeker M."/>
        </authorList>
    </citation>
    <scope>NUCLEOTIDE SEQUENCE [LARGE SCALE GENOMIC DNA]</scope>
    <source>
        <strain evidence="12 13">DSM 25287</strain>
    </source>
</reference>
<proteinExistence type="inferred from homology"/>
<dbReference type="PANTHER" id="PTHR42894">
    <property type="entry name" value="N-(5'-PHOSPHORIBOSYL)ANTHRANILATE ISOMERASE"/>
    <property type="match status" value="1"/>
</dbReference>
<name>A0A4R2LD90_9GAMM</name>
<keyword evidence="6 10" id="KW-0028">Amino-acid biosynthesis</keyword>
<dbReference type="AlphaFoldDB" id="A0A4R2LD90"/>
<dbReference type="NCBIfam" id="NF002299">
    <property type="entry name" value="PRK01222.1-6"/>
    <property type="match status" value="1"/>
</dbReference>
<evidence type="ECO:0000256" key="10">
    <source>
        <dbReference type="HAMAP-Rule" id="MF_00135"/>
    </source>
</evidence>
<dbReference type="OrthoDB" id="9796196at2"/>
<dbReference type="RefSeq" id="WP_132542513.1">
    <property type="nucleotide sequence ID" value="NZ_SLWY01000011.1"/>
</dbReference>
<dbReference type="UniPathway" id="UPA00035">
    <property type="reaction ID" value="UER00042"/>
</dbReference>
<keyword evidence="8 10" id="KW-0057">Aromatic amino acid biosynthesis</keyword>
<dbReference type="PANTHER" id="PTHR42894:SF1">
    <property type="entry name" value="N-(5'-PHOSPHORIBOSYL)ANTHRANILATE ISOMERASE"/>
    <property type="match status" value="1"/>
</dbReference>
<evidence type="ECO:0000259" key="11">
    <source>
        <dbReference type="Pfam" id="PF00697"/>
    </source>
</evidence>
<dbReference type="EMBL" id="SLWY01000011">
    <property type="protein sequence ID" value="TCO80818.1"/>
    <property type="molecule type" value="Genomic_DNA"/>
</dbReference>
<dbReference type="GO" id="GO:0004640">
    <property type="term" value="F:phosphoribosylanthranilate isomerase activity"/>
    <property type="evidence" value="ECO:0007669"/>
    <property type="project" value="UniProtKB-UniRule"/>
</dbReference>
<dbReference type="InterPro" id="IPR011060">
    <property type="entry name" value="RibuloseP-bd_barrel"/>
</dbReference>
<evidence type="ECO:0000256" key="3">
    <source>
        <dbReference type="ARBA" id="ARBA00007571"/>
    </source>
</evidence>
<evidence type="ECO:0000256" key="1">
    <source>
        <dbReference type="ARBA" id="ARBA00001164"/>
    </source>
</evidence>
<comment type="pathway">
    <text evidence="2 10">Amino-acid biosynthesis; L-tryptophan biosynthesis; L-tryptophan from chorismate: step 3/5.</text>
</comment>
<protein>
    <recommendedName>
        <fullName evidence="5 10">N-(5'-phosphoribosyl)anthranilate isomerase</fullName>
        <shortName evidence="10">PRAI</shortName>
        <ecNumber evidence="4 10">5.3.1.24</ecNumber>
    </recommendedName>
</protein>
<accession>A0A4R2LD90</accession>
<evidence type="ECO:0000256" key="6">
    <source>
        <dbReference type="ARBA" id="ARBA00022605"/>
    </source>
</evidence>
<comment type="catalytic activity">
    <reaction evidence="1 10">
        <text>N-(5-phospho-beta-D-ribosyl)anthranilate = 1-(2-carboxyphenylamino)-1-deoxy-D-ribulose 5-phosphate</text>
        <dbReference type="Rhea" id="RHEA:21540"/>
        <dbReference type="ChEBI" id="CHEBI:18277"/>
        <dbReference type="ChEBI" id="CHEBI:58613"/>
        <dbReference type="EC" id="5.3.1.24"/>
    </reaction>
</comment>
<evidence type="ECO:0000313" key="12">
    <source>
        <dbReference type="EMBL" id="TCO80818.1"/>
    </source>
</evidence>
<comment type="similarity">
    <text evidence="3 10">Belongs to the TrpF family.</text>
</comment>
<dbReference type="Gene3D" id="3.20.20.70">
    <property type="entry name" value="Aldolase class I"/>
    <property type="match status" value="1"/>
</dbReference>
<dbReference type="HAMAP" id="MF_00135">
    <property type="entry name" value="PRAI"/>
    <property type="match status" value="1"/>
</dbReference>
<sequence>MTRTRVKICGITRPDDARAAALAGADAIGVVFVPSSRRHVDPEHARAVIAALPPLVAAVGLFQDADHGLVREVLETLALGWLQFHGDEDPAYCASFGRPYLKAVPMGAGADVADYARRFAGAAGLLLDSHGGTRSGGSGETFDWDAIPRGLAVPLVLAGGLGPHNVADAVRRVRPWAVDVSSGVEAAKGIKDAAKLAAFMQGVRDGDSRG</sequence>
<feature type="domain" description="N-(5'phosphoribosyl) anthranilate isomerase (PRAI)" evidence="11">
    <location>
        <begin position="6"/>
        <end position="201"/>
    </location>
</feature>
<dbReference type="CDD" id="cd00405">
    <property type="entry name" value="PRAI"/>
    <property type="match status" value="1"/>
</dbReference>
<dbReference type="InterPro" id="IPR001240">
    <property type="entry name" value="PRAI_dom"/>
</dbReference>
<dbReference type="NCBIfam" id="NF002298">
    <property type="entry name" value="PRK01222.1-4"/>
    <property type="match status" value="1"/>
</dbReference>
<dbReference type="GO" id="GO:0000162">
    <property type="term" value="P:L-tryptophan biosynthetic process"/>
    <property type="evidence" value="ECO:0007669"/>
    <property type="project" value="UniProtKB-UniRule"/>
</dbReference>
<evidence type="ECO:0000256" key="9">
    <source>
        <dbReference type="ARBA" id="ARBA00023235"/>
    </source>
</evidence>